<dbReference type="Proteomes" id="UP000054270">
    <property type="component" value="Unassembled WGS sequence"/>
</dbReference>
<keyword evidence="3" id="KW-1185">Reference proteome</keyword>
<proteinExistence type="predicted"/>
<dbReference type="PANTHER" id="PTHR43330:SF8">
    <property type="entry name" value="METHIONINE AMINOPEPTIDASE 1D, MITOCHONDRIAL"/>
    <property type="match status" value="1"/>
</dbReference>
<reference evidence="3" key="1">
    <citation type="submission" date="2014-04" db="EMBL/GenBank/DDBJ databases">
        <title>Evolutionary Origins and Diversification of the Mycorrhizal Mutualists.</title>
        <authorList>
            <consortium name="DOE Joint Genome Institute"/>
            <consortium name="Mycorrhizal Genomics Consortium"/>
            <person name="Kohler A."/>
            <person name="Kuo A."/>
            <person name="Nagy L.G."/>
            <person name="Floudas D."/>
            <person name="Copeland A."/>
            <person name="Barry K.W."/>
            <person name="Cichocki N."/>
            <person name="Veneault-Fourrey C."/>
            <person name="LaButti K."/>
            <person name="Lindquist E.A."/>
            <person name="Lipzen A."/>
            <person name="Lundell T."/>
            <person name="Morin E."/>
            <person name="Murat C."/>
            <person name="Riley R."/>
            <person name="Ohm R."/>
            <person name="Sun H."/>
            <person name="Tunlid A."/>
            <person name="Henrissat B."/>
            <person name="Grigoriev I.V."/>
            <person name="Hibbett D.S."/>
            <person name="Martin F."/>
        </authorList>
    </citation>
    <scope>NUCLEOTIDE SEQUENCE [LARGE SCALE GENOMIC DNA]</scope>
    <source>
        <strain evidence="3">FD-334 SS-4</strain>
    </source>
</reference>
<dbReference type="AlphaFoldDB" id="A0A0D2P3E1"/>
<dbReference type="PANTHER" id="PTHR43330">
    <property type="entry name" value="METHIONINE AMINOPEPTIDASE"/>
    <property type="match status" value="1"/>
</dbReference>
<dbReference type="InterPro" id="IPR001714">
    <property type="entry name" value="Pept_M24_MAP"/>
</dbReference>
<evidence type="ECO:0000313" key="3">
    <source>
        <dbReference type="Proteomes" id="UP000054270"/>
    </source>
</evidence>
<dbReference type="SUPFAM" id="SSF55920">
    <property type="entry name" value="Creatinase/aminopeptidase"/>
    <property type="match status" value="1"/>
</dbReference>
<dbReference type="EMBL" id="KN817655">
    <property type="protein sequence ID" value="KJA15060.1"/>
    <property type="molecule type" value="Genomic_DNA"/>
</dbReference>
<accession>A0A0D2P3E1</accession>
<dbReference type="STRING" id="945553.A0A0D2P3E1"/>
<gene>
    <name evidence="2" type="ORF">HYPSUDRAFT_149626</name>
</gene>
<sequence>MTKTATIYKFIVAKSAYWSPLRYQGFPRSCRTSISNIIAHRTPDDRPLHDGDILNIDINVSFNGYHGDSDTSNTFLVGDVDELSSTGYE</sequence>
<feature type="domain" description="Peptidase M24" evidence="1">
    <location>
        <begin position="16"/>
        <end position="82"/>
    </location>
</feature>
<name>A0A0D2P3E1_HYPSF</name>
<dbReference type="OrthoDB" id="3209743at2759"/>
<dbReference type="InterPro" id="IPR000994">
    <property type="entry name" value="Pept_M24"/>
</dbReference>
<dbReference type="Pfam" id="PF00557">
    <property type="entry name" value="Peptidase_M24"/>
    <property type="match status" value="1"/>
</dbReference>
<dbReference type="Gene3D" id="3.90.230.10">
    <property type="entry name" value="Creatinase/methionine aminopeptidase superfamily"/>
    <property type="match status" value="1"/>
</dbReference>
<evidence type="ECO:0000313" key="2">
    <source>
        <dbReference type="EMBL" id="KJA15060.1"/>
    </source>
</evidence>
<dbReference type="PRINTS" id="PR00599">
    <property type="entry name" value="MAPEPTIDASE"/>
</dbReference>
<organism evidence="2 3">
    <name type="scientific">Hypholoma sublateritium (strain FD-334 SS-4)</name>
    <dbReference type="NCBI Taxonomy" id="945553"/>
    <lineage>
        <taxon>Eukaryota</taxon>
        <taxon>Fungi</taxon>
        <taxon>Dikarya</taxon>
        <taxon>Basidiomycota</taxon>
        <taxon>Agaricomycotina</taxon>
        <taxon>Agaricomycetes</taxon>
        <taxon>Agaricomycetidae</taxon>
        <taxon>Agaricales</taxon>
        <taxon>Agaricineae</taxon>
        <taxon>Strophariaceae</taxon>
        <taxon>Hypholoma</taxon>
    </lineage>
</organism>
<dbReference type="GO" id="GO:0070006">
    <property type="term" value="F:metalloaminopeptidase activity"/>
    <property type="evidence" value="ECO:0007669"/>
    <property type="project" value="TreeGrafter"/>
</dbReference>
<evidence type="ECO:0000259" key="1">
    <source>
        <dbReference type="Pfam" id="PF00557"/>
    </source>
</evidence>
<dbReference type="InterPro" id="IPR036005">
    <property type="entry name" value="Creatinase/aminopeptidase-like"/>
</dbReference>
<protein>
    <recommendedName>
        <fullName evidence="1">Peptidase M24 domain-containing protein</fullName>
    </recommendedName>
</protein>